<organism evidence="2 3">
    <name type="scientific">Megasphaera hominis</name>
    <dbReference type="NCBI Taxonomy" id="159836"/>
    <lineage>
        <taxon>Bacteria</taxon>
        <taxon>Bacillati</taxon>
        <taxon>Bacillota</taxon>
        <taxon>Negativicutes</taxon>
        <taxon>Veillonellales</taxon>
        <taxon>Veillonellaceae</taxon>
        <taxon>Megasphaera</taxon>
    </lineage>
</organism>
<keyword evidence="3" id="KW-1185">Reference proteome</keyword>
<dbReference type="RefSeq" id="WP_186504135.1">
    <property type="nucleotide sequence ID" value="NZ_JACOGK010000033.1"/>
</dbReference>
<evidence type="ECO:0000313" key="3">
    <source>
        <dbReference type="Proteomes" id="UP000606870"/>
    </source>
</evidence>
<gene>
    <name evidence="2" type="ORF">H8J70_10150</name>
</gene>
<name>A0ABR6VK00_9FIRM</name>
<keyword evidence="1" id="KW-0472">Membrane</keyword>
<reference evidence="2 3" key="1">
    <citation type="submission" date="2020-08" db="EMBL/GenBank/DDBJ databases">
        <authorList>
            <person name="Liu C."/>
            <person name="Sun Q."/>
        </authorList>
    </citation>
    <scope>NUCLEOTIDE SEQUENCE [LARGE SCALE GENOMIC DNA]</scope>
    <source>
        <strain evidence="2 3">NSJ-59</strain>
    </source>
</reference>
<keyword evidence="1" id="KW-0812">Transmembrane</keyword>
<evidence type="ECO:0000313" key="2">
    <source>
        <dbReference type="EMBL" id="MBC3537614.1"/>
    </source>
</evidence>
<feature type="transmembrane region" description="Helical" evidence="1">
    <location>
        <begin position="398"/>
        <end position="417"/>
    </location>
</feature>
<dbReference type="EMBL" id="JACOGK010000033">
    <property type="protein sequence ID" value="MBC3537614.1"/>
    <property type="molecule type" value="Genomic_DNA"/>
</dbReference>
<sequence length="424" mass="48377">MTQPETASPVRRSHIAGYILVIAALLLLLSYPVRDLFWGGLIMHLSGAALIGGLADWYAVTALFRKPLGISFKTALIPNSKERIAETARHMIESEILTVPNMYNVLKHHPVLEAGLSYLHTDEGFQSAERILGHIMNTFLYTLDMQALVRAFSTMGEEAIEKIRIAPMMGKALKTGLVGEAGNDFLDFSIFTLESMVKSETAKRYIADIYRESMRQYEHRNFVYALIIKAALASDMFSPERVAGNLQDKFLHLLAEAKKPDSEERRKAMQFIWQQAEKLEMNTAWQDRVEQYKMRLFRYIVARPDMKEAWQRYVQNPDRQNRVCRAAATYAIERLEGFKGSDLQVEQMNRFVLAMAARELKRLQNWFGATAEKEILKYDGQELADQLESRVWYDLQMIRVNGSLVGAVLGACIYLAMNGLKGGW</sequence>
<keyword evidence="1" id="KW-1133">Transmembrane helix</keyword>
<dbReference type="PANTHER" id="PTHR38442">
    <property type="entry name" value="INNER MEMBRANE PROTEIN-RELATED"/>
    <property type="match status" value="1"/>
</dbReference>
<protein>
    <submittedName>
        <fullName evidence="2">DUF445 domain-containing protein</fullName>
    </submittedName>
</protein>
<comment type="caution">
    <text evidence="2">The sequence shown here is derived from an EMBL/GenBank/DDBJ whole genome shotgun (WGS) entry which is preliminary data.</text>
</comment>
<evidence type="ECO:0000256" key="1">
    <source>
        <dbReference type="SAM" id="Phobius"/>
    </source>
</evidence>
<feature type="transmembrane region" description="Helical" evidence="1">
    <location>
        <begin position="37"/>
        <end position="64"/>
    </location>
</feature>
<accession>A0ABR6VK00</accession>
<dbReference type="Pfam" id="PF04286">
    <property type="entry name" value="DUF445"/>
    <property type="match status" value="1"/>
</dbReference>
<proteinExistence type="predicted"/>
<dbReference type="Proteomes" id="UP000606870">
    <property type="component" value="Unassembled WGS sequence"/>
</dbReference>
<dbReference type="InterPro" id="IPR007383">
    <property type="entry name" value="DUF445"/>
</dbReference>
<dbReference type="PANTHER" id="PTHR38442:SF1">
    <property type="entry name" value="INNER MEMBRANE PROTEIN"/>
    <property type="match status" value="1"/>
</dbReference>
<feature type="transmembrane region" description="Helical" evidence="1">
    <location>
        <begin position="12"/>
        <end position="31"/>
    </location>
</feature>